<name>A0ABZ0Z1R7_9CAUD</name>
<evidence type="ECO:0000259" key="1">
    <source>
        <dbReference type="SMART" id="SM00507"/>
    </source>
</evidence>
<reference evidence="2 3" key="1">
    <citation type="submission" date="2023-11" db="EMBL/GenBank/DDBJ databases">
        <authorList>
            <person name="Cook R."/>
            <person name="Crisci M."/>
            <person name="Pye H."/>
            <person name="Adriaenssens E."/>
            <person name="Santini J."/>
        </authorList>
    </citation>
    <scope>NUCLEOTIDE SEQUENCE [LARGE SCALE GENOMIC DNA]</scope>
    <source>
        <strain evidence="2">Lak_Megaphage_RVC_JS4_GC31</strain>
    </source>
</reference>
<dbReference type="Proteomes" id="UP001349343">
    <property type="component" value="Segment"/>
</dbReference>
<organism evidence="2 3">
    <name type="scientific">phage Lak_Megaphage_RVC_JS4_GC31</name>
    <dbReference type="NCBI Taxonomy" id="3109228"/>
    <lineage>
        <taxon>Viruses</taxon>
        <taxon>Duplodnaviria</taxon>
        <taxon>Heunggongvirae</taxon>
        <taxon>Uroviricota</taxon>
        <taxon>Caudoviricetes</taxon>
        <taxon>Caudoviricetes code 15 clade</taxon>
    </lineage>
</organism>
<feature type="domain" description="HNH nuclease" evidence="1">
    <location>
        <begin position="5"/>
        <end position="53"/>
    </location>
</feature>
<evidence type="ECO:0000313" key="2">
    <source>
        <dbReference type="EMBL" id="WQJ53091.1"/>
    </source>
</evidence>
<evidence type="ECO:0000313" key="3">
    <source>
        <dbReference type="Proteomes" id="UP001349343"/>
    </source>
</evidence>
<sequence>MNYLKIYNDIIANAKNRTLPDNTYTEIHHIKPKCLDGTNDADNLVTLTLREHFICHKLLVHIYPNEVSLKYALWMICVTTLDAKKSVISGNITYKQTNVPKNMRIKHFLNEFEKHINITSKDYEYCKMLYYNVATGKTRTVEQRKRISAATKKAMQNADIVKLRRKGVLGTKYYYDLTTYKSYKWFPGDPDIDLTKYAWGRGKKVSEQAKQKLQTNLSLYKKIFYYNENLKSSTCFCIDQIKQMPDTWKKGRKYGGYNKMKTVIQPLLMNAHFKLACNNIFIDDIFFHINLLQKKEISLGILKVNESYLKTIIDNNSDINDDKIITIIYENIIRNIYNIKDLNNTIYST</sequence>
<protein>
    <submittedName>
        <fullName evidence="2">Homing endonuclease</fullName>
    </submittedName>
</protein>
<accession>A0ABZ0Z1R7</accession>
<keyword evidence="2" id="KW-0255">Endonuclease</keyword>
<keyword evidence="2" id="KW-0540">Nuclease</keyword>
<dbReference type="SMART" id="SM00507">
    <property type="entry name" value="HNHc"/>
    <property type="match status" value="1"/>
</dbReference>
<keyword evidence="3" id="KW-1185">Reference proteome</keyword>
<dbReference type="InterPro" id="IPR003615">
    <property type="entry name" value="HNH_nuc"/>
</dbReference>
<proteinExistence type="predicted"/>
<dbReference type="CDD" id="cd00085">
    <property type="entry name" value="HNHc"/>
    <property type="match status" value="1"/>
</dbReference>
<dbReference type="GO" id="GO:0004519">
    <property type="term" value="F:endonuclease activity"/>
    <property type="evidence" value="ECO:0007669"/>
    <property type="project" value="UniProtKB-KW"/>
</dbReference>
<dbReference type="EMBL" id="OR769222">
    <property type="protein sequence ID" value="WQJ53091.1"/>
    <property type="molecule type" value="Genomic_DNA"/>
</dbReference>
<keyword evidence="2" id="KW-0378">Hydrolase</keyword>